<keyword evidence="3 7" id="KW-0547">Nucleotide-binding</keyword>
<feature type="domain" description="PII-uridylyltransferase/Glutamine-synthetase adenylyltransferase" evidence="9">
    <location>
        <begin position="343"/>
        <end position="471"/>
    </location>
</feature>
<dbReference type="GO" id="GO:0000287">
    <property type="term" value="F:magnesium ion binding"/>
    <property type="evidence" value="ECO:0007669"/>
    <property type="project" value="UniProtKB-UniRule"/>
</dbReference>
<keyword evidence="5 7" id="KW-0460">Magnesium</keyword>
<keyword evidence="11" id="KW-1185">Reference proteome</keyword>
<dbReference type="OrthoDB" id="9759366at2"/>
<comment type="similarity">
    <text evidence="7">Belongs to the GlnE family.</text>
</comment>
<dbReference type="PANTHER" id="PTHR30621">
    <property type="entry name" value="GLUTAMINE SYNTHETASE ADENYLYLTRANSFERASE"/>
    <property type="match status" value="1"/>
</dbReference>
<dbReference type="Pfam" id="PF08335">
    <property type="entry name" value="GlnD_UR_UTase"/>
    <property type="match status" value="2"/>
</dbReference>
<feature type="domain" description="Glutamate-ammonia ligase adenylyltransferase repeated" evidence="8">
    <location>
        <begin position="66"/>
        <end position="309"/>
    </location>
</feature>
<accession>A0A2S0N7H5</accession>
<dbReference type="InterPro" id="IPR013546">
    <property type="entry name" value="PII_UdlTrfase/GS_AdlTrfase"/>
</dbReference>
<evidence type="ECO:0000313" key="10">
    <source>
        <dbReference type="EMBL" id="AVO44085.1"/>
    </source>
</evidence>
<dbReference type="InterPro" id="IPR043519">
    <property type="entry name" value="NT_sf"/>
</dbReference>
<dbReference type="Gene3D" id="3.30.460.10">
    <property type="entry name" value="Beta Polymerase, domain 2"/>
    <property type="match status" value="2"/>
</dbReference>
<dbReference type="NCBIfam" id="NF008292">
    <property type="entry name" value="PRK11072.1"/>
    <property type="match status" value="1"/>
</dbReference>
<dbReference type="EMBL" id="CP027668">
    <property type="protein sequence ID" value="AVO44085.1"/>
    <property type="molecule type" value="Genomic_DNA"/>
</dbReference>
<feature type="region of interest" description="Adenylyl removase" evidence="7">
    <location>
        <begin position="1"/>
        <end position="476"/>
    </location>
</feature>
<dbReference type="KEGG" id="phr:C6569_02845"/>
<keyword evidence="6 7" id="KW-0511">Multifunctional enzyme</keyword>
<dbReference type="PANTHER" id="PTHR30621:SF0">
    <property type="entry name" value="BIFUNCTIONAL GLUTAMINE SYNTHETASE ADENYLYLTRANSFERASE_ADENYLYL-REMOVING ENZYME"/>
    <property type="match status" value="1"/>
</dbReference>
<keyword evidence="2 7" id="KW-0548">Nucleotidyltransferase</keyword>
<evidence type="ECO:0000256" key="4">
    <source>
        <dbReference type="ARBA" id="ARBA00022840"/>
    </source>
</evidence>
<dbReference type="InterPro" id="IPR005190">
    <property type="entry name" value="GlnE_rpt_dom"/>
</dbReference>
<comment type="catalytic activity">
    <reaction evidence="7">
        <text>[glutamine synthetase]-O(4)-(5'-adenylyl)-L-tyrosine + phosphate = [glutamine synthetase]-L-tyrosine + ADP</text>
        <dbReference type="Rhea" id="RHEA:43716"/>
        <dbReference type="Rhea" id="RHEA-COMP:10660"/>
        <dbReference type="Rhea" id="RHEA-COMP:10661"/>
        <dbReference type="ChEBI" id="CHEBI:43474"/>
        <dbReference type="ChEBI" id="CHEBI:46858"/>
        <dbReference type="ChEBI" id="CHEBI:83624"/>
        <dbReference type="ChEBI" id="CHEBI:456216"/>
        <dbReference type="EC" id="2.7.7.89"/>
    </reaction>
</comment>
<feature type="region of interest" description="Adenylyl transferase" evidence="7">
    <location>
        <begin position="482"/>
        <end position="989"/>
    </location>
</feature>
<evidence type="ECO:0000256" key="6">
    <source>
        <dbReference type="ARBA" id="ARBA00023268"/>
    </source>
</evidence>
<evidence type="ECO:0000256" key="3">
    <source>
        <dbReference type="ARBA" id="ARBA00022741"/>
    </source>
</evidence>
<dbReference type="RefSeq" id="WP_106747415.1">
    <property type="nucleotide sequence ID" value="NZ_CP027668.1"/>
</dbReference>
<protein>
    <recommendedName>
        <fullName evidence="7">Bifunctional glutamine synthetase adenylyltransferase/adenylyl-removing enzyme</fullName>
    </recommendedName>
    <alternativeName>
        <fullName evidence="7">ATP:glutamine synthetase adenylyltransferase</fullName>
    </alternativeName>
    <alternativeName>
        <fullName evidence="7">ATase</fullName>
    </alternativeName>
    <domain>
        <recommendedName>
            <fullName evidence="7">Glutamine synthetase adenylyl-L-tyrosine phosphorylase</fullName>
            <ecNumber evidence="7">2.7.7.89</ecNumber>
        </recommendedName>
        <alternativeName>
            <fullName evidence="7">Adenylyl removase</fullName>
            <shortName evidence="7">AR</shortName>
            <shortName evidence="7">AT-N</shortName>
        </alternativeName>
    </domain>
    <domain>
        <recommendedName>
            <fullName evidence="7">Glutamine synthetase adenylyl transferase</fullName>
            <ecNumber evidence="7">2.7.7.42</ecNumber>
        </recommendedName>
        <alternativeName>
            <fullName evidence="7">Adenylyl transferase</fullName>
            <shortName evidence="7">AT</shortName>
            <shortName evidence="7">AT-C</shortName>
        </alternativeName>
    </domain>
</protein>
<evidence type="ECO:0000259" key="8">
    <source>
        <dbReference type="Pfam" id="PF03710"/>
    </source>
</evidence>
<dbReference type="GO" id="GO:0005829">
    <property type="term" value="C:cytosol"/>
    <property type="evidence" value="ECO:0007669"/>
    <property type="project" value="TreeGrafter"/>
</dbReference>
<dbReference type="AlphaFoldDB" id="A0A2S0N7H5"/>
<dbReference type="InterPro" id="IPR023057">
    <property type="entry name" value="GlnE"/>
</dbReference>
<gene>
    <name evidence="7" type="primary">glnE</name>
    <name evidence="10" type="ORF">C6569_02845</name>
</gene>
<feature type="domain" description="Glutamate-ammonia ligase adenylyltransferase repeated" evidence="8">
    <location>
        <begin position="584"/>
        <end position="826"/>
    </location>
</feature>
<dbReference type="SUPFAM" id="SSF81593">
    <property type="entry name" value="Nucleotidyltransferase substrate binding subunit/domain"/>
    <property type="match status" value="2"/>
</dbReference>
<dbReference type="SUPFAM" id="SSF81301">
    <property type="entry name" value="Nucleotidyltransferase"/>
    <property type="match status" value="2"/>
</dbReference>
<organism evidence="10 11">
    <name type="scientific">Phreatobacter cathodiphilus</name>
    <dbReference type="NCBI Taxonomy" id="1868589"/>
    <lineage>
        <taxon>Bacteria</taxon>
        <taxon>Pseudomonadati</taxon>
        <taxon>Pseudomonadota</taxon>
        <taxon>Alphaproteobacteria</taxon>
        <taxon>Hyphomicrobiales</taxon>
        <taxon>Phreatobacteraceae</taxon>
        <taxon>Phreatobacter</taxon>
    </lineage>
</organism>
<dbReference type="GO" id="GO:0008882">
    <property type="term" value="F:[glutamate-ammonia-ligase] adenylyltransferase activity"/>
    <property type="evidence" value="ECO:0007669"/>
    <property type="project" value="UniProtKB-UniRule"/>
</dbReference>
<dbReference type="CDD" id="cd05401">
    <property type="entry name" value="NT_GlnE_GlnD_like"/>
    <property type="match status" value="2"/>
</dbReference>
<name>A0A2S0N7H5_9HYPH</name>
<comment type="function">
    <text evidence="7">Involved in the regulation of glutamine synthetase GlnA, a key enzyme in the process to assimilate ammonia. When cellular nitrogen levels are high, the C-terminal adenylyl transferase (AT) inactivates GlnA by covalent transfer of an adenylyl group from ATP to specific tyrosine residue of GlnA, thus reducing its activity. Conversely, when nitrogen levels are low, the N-terminal adenylyl removase (AR) activates GlnA by removing the adenylyl group by phosphorolysis, increasing its activity. The regulatory region of GlnE binds the signal transduction protein PII (GlnB) which indicates the nitrogen status of the cell.</text>
</comment>
<dbReference type="GO" id="GO:0005524">
    <property type="term" value="F:ATP binding"/>
    <property type="evidence" value="ECO:0007669"/>
    <property type="project" value="UniProtKB-UniRule"/>
</dbReference>
<dbReference type="Gene3D" id="1.20.120.1510">
    <property type="match status" value="1"/>
</dbReference>
<proteinExistence type="inferred from homology"/>
<evidence type="ECO:0000256" key="2">
    <source>
        <dbReference type="ARBA" id="ARBA00022695"/>
    </source>
</evidence>
<evidence type="ECO:0000256" key="5">
    <source>
        <dbReference type="ARBA" id="ARBA00022842"/>
    </source>
</evidence>
<dbReference type="Pfam" id="PF03710">
    <property type="entry name" value="GlnE"/>
    <property type="match status" value="2"/>
</dbReference>
<evidence type="ECO:0000313" key="11">
    <source>
        <dbReference type="Proteomes" id="UP000237889"/>
    </source>
</evidence>
<keyword evidence="4 7" id="KW-0067">ATP-binding</keyword>
<evidence type="ECO:0000256" key="7">
    <source>
        <dbReference type="HAMAP-Rule" id="MF_00802"/>
    </source>
</evidence>
<sequence length="989" mass="106973">MTRALPPDPSDSHASLIDRLAAAPVLPKGATVAKRIAGFLAAVDDGELRAALDRVLKAPKARALVAGVLAHSPFLSAIAGHDPAHLLAVLSEAPEAVFARLKAEAAAACRKARSDEGVGRALRRFRAQMALLVAVADIGDVWPLEQVTRALTETADLAVAEAVAHLMRDLADQGMLAPADPRQAEVGSGYIVLAMGKHGAFELNYSSDIDLIVFFDPDVAPMKPGKDAQPAYVRLTQRLVKILQERTADGYVFRTDLRLRPDPGATAVAISTPAAFHYYETIGQTWERSAFIKARPCAGDIAAGEAFLKEMQPFIWRKYLDYAAVADVHAMKRQIHAFRGHDALAVEGHNIKLGRGGIREIEFFVQTQQLIAGGRNPALRVRDTVTGLHRLREAGWVTEETRAALERAYRFLRRVEHRLQMVADEQTHSLPETTEAVTGIAQFLGYRDHAAFAAALTAELRPVEAAYAKLFEALPPLAEVKGTLDLTTDPPKGTTLAALSDLGFADPAMAVATVQAWQQPKSGGLRARDARDRVAELAPALLDALSRTGDADLGLRAFDRLLTRHSQPIELLAILRSHPDLLELISQILGSAPRLADLLGRRAHVLDALLEPAFFGELPSDADLAASLAATLAMARDAEDVLDRARIFGQEQLFLTGVRVLAGTVSAEAAGQAFARLAEQLIKALHAAVTDWIVASHGSIRGMRTAVVAMGKLGGREMTAGSDLDLILLYDHDPKESASTGPRPLSGGHYFARLTQRLISALSAPTSEGVLFDVDLRLRPSGRSGPVATHIDGFRAYQAKEAWTWEHMALTRARVVAATPGFEAEVTEAIRRVLTGKRPAKATLADIVDMRRAIAEDKGDDDRWDLKYARGGLIDIEFIAQALQLVHGNRHPDILDTNTVRVLDKAAAAGLLKPTEGDVLRSACRFYQRLTQILRLCLVEGFDPQTAAPGLKRLLARAGELPDFATVDAHLAEVQRQVRKAFVAVVGPL</sequence>
<comment type="catalytic activity">
    <reaction evidence="7">
        <text>[glutamine synthetase]-L-tyrosine + ATP = [glutamine synthetase]-O(4)-(5'-adenylyl)-L-tyrosine + diphosphate</text>
        <dbReference type="Rhea" id="RHEA:18589"/>
        <dbReference type="Rhea" id="RHEA-COMP:10660"/>
        <dbReference type="Rhea" id="RHEA-COMP:10661"/>
        <dbReference type="ChEBI" id="CHEBI:30616"/>
        <dbReference type="ChEBI" id="CHEBI:33019"/>
        <dbReference type="ChEBI" id="CHEBI:46858"/>
        <dbReference type="ChEBI" id="CHEBI:83624"/>
        <dbReference type="EC" id="2.7.7.42"/>
    </reaction>
</comment>
<dbReference type="GO" id="GO:0000820">
    <property type="term" value="P:regulation of glutamine family amino acid metabolic process"/>
    <property type="evidence" value="ECO:0007669"/>
    <property type="project" value="UniProtKB-UniRule"/>
</dbReference>
<feature type="domain" description="PII-uridylyltransferase/Glutamine-synthetase adenylyltransferase" evidence="9">
    <location>
        <begin position="850"/>
        <end position="936"/>
    </location>
</feature>
<keyword evidence="1 7" id="KW-0808">Transferase</keyword>
<dbReference type="HAMAP" id="MF_00802">
    <property type="entry name" value="GlnE"/>
    <property type="match status" value="1"/>
</dbReference>
<dbReference type="Gene3D" id="1.20.120.330">
    <property type="entry name" value="Nucleotidyltransferases domain 2"/>
    <property type="match status" value="2"/>
</dbReference>
<reference evidence="10 11" key="1">
    <citation type="submission" date="2018-03" db="EMBL/GenBank/DDBJ databases">
        <title>Genome sequencing of Phreatobacter sp.</title>
        <authorList>
            <person name="Kim S.-J."/>
            <person name="Heo J."/>
            <person name="Kwon S.-W."/>
        </authorList>
    </citation>
    <scope>NUCLEOTIDE SEQUENCE [LARGE SCALE GENOMIC DNA]</scope>
    <source>
        <strain evidence="10 11">S-12</strain>
    </source>
</reference>
<dbReference type="GO" id="GO:0047388">
    <property type="term" value="F:[glutamine synthetase]-adenylyl-L-tyrosine phosphorylase activity"/>
    <property type="evidence" value="ECO:0007669"/>
    <property type="project" value="UniProtKB-EC"/>
</dbReference>
<dbReference type="Proteomes" id="UP000237889">
    <property type="component" value="Chromosome"/>
</dbReference>
<dbReference type="NCBIfam" id="NF010706">
    <property type="entry name" value="PRK14108.1"/>
    <property type="match status" value="1"/>
</dbReference>
<evidence type="ECO:0000259" key="9">
    <source>
        <dbReference type="Pfam" id="PF08335"/>
    </source>
</evidence>
<comment type="cofactor">
    <cofactor evidence="7">
        <name>Mg(2+)</name>
        <dbReference type="ChEBI" id="CHEBI:18420"/>
    </cofactor>
</comment>
<dbReference type="EC" id="2.7.7.89" evidence="7"/>
<evidence type="ECO:0000256" key="1">
    <source>
        <dbReference type="ARBA" id="ARBA00022679"/>
    </source>
</evidence>
<dbReference type="EC" id="2.7.7.42" evidence="7"/>